<accession>A0ABU6NWV1</accession>
<evidence type="ECO:0000313" key="1">
    <source>
        <dbReference type="EMBL" id="MED4401579.1"/>
    </source>
</evidence>
<keyword evidence="2" id="KW-1185">Reference proteome</keyword>
<protein>
    <submittedName>
        <fullName evidence="1">1,4-dihydroxy-6-naphthoate synthase</fullName>
    </submittedName>
</protein>
<dbReference type="Proteomes" id="UP001342826">
    <property type="component" value="Unassembled WGS sequence"/>
</dbReference>
<proteinExistence type="predicted"/>
<reference evidence="1 2" key="1">
    <citation type="submission" date="2023-03" db="EMBL/GenBank/DDBJ databases">
        <title>Bacillus Genome Sequencing.</title>
        <authorList>
            <person name="Dunlap C."/>
        </authorList>
    </citation>
    <scope>NUCLEOTIDE SEQUENCE [LARGE SCALE GENOMIC DNA]</scope>
    <source>
        <strain evidence="1 2">NRS-1717</strain>
    </source>
</reference>
<evidence type="ECO:0000313" key="2">
    <source>
        <dbReference type="Proteomes" id="UP001342826"/>
    </source>
</evidence>
<dbReference type="EMBL" id="JARTFS010000006">
    <property type="protein sequence ID" value="MED4401579.1"/>
    <property type="molecule type" value="Genomic_DNA"/>
</dbReference>
<sequence length="143" mass="16544">MGVENVLKRYHVDDEVILLEEELDLFTKIFLDSDDEKTFVIERVRSILEGNVNGSNIVTKQADIYVFSNGDFSEHKSNGENADFLYYKYYLEIEPTEQASKDKYVLEISHLLIELWNAGFKAVAACDFEELLPRKGGYNIDYL</sequence>
<dbReference type="RefSeq" id="WP_169800498.1">
    <property type="nucleotide sequence ID" value="NZ_JARTFS010000006.1"/>
</dbReference>
<organism evidence="1 2">
    <name type="scientific">Metabacillus fastidiosus</name>
    <dbReference type="NCBI Taxonomy" id="1458"/>
    <lineage>
        <taxon>Bacteria</taxon>
        <taxon>Bacillati</taxon>
        <taxon>Bacillota</taxon>
        <taxon>Bacilli</taxon>
        <taxon>Bacillales</taxon>
        <taxon>Bacillaceae</taxon>
        <taxon>Metabacillus</taxon>
    </lineage>
</organism>
<name>A0ABU6NWV1_9BACI</name>
<gene>
    <name evidence="1" type="ORF">P9271_09655</name>
</gene>
<comment type="caution">
    <text evidence="1">The sequence shown here is derived from an EMBL/GenBank/DDBJ whole genome shotgun (WGS) entry which is preliminary data.</text>
</comment>
<dbReference type="GeneID" id="301142518"/>